<dbReference type="RefSeq" id="WP_262873874.1">
    <property type="nucleotide sequence ID" value="NZ_BAABKW010000002.1"/>
</dbReference>
<evidence type="ECO:0000313" key="3">
    <source>
        <dbReference type="EMBL" id="MFC7269008.1"/>
    </source>
</evidence>
<evidence type="ECO:0000313" key="4">
    <source>
        <dbReference type="Proteomes" id="UP001596507"/>
    </source>
</evidence>
<reference evidence="4" key="1">
    <citation type="journal article" date="2019" name="Int. J. Syst. Evol. Microbiol.">
        <title>The Global Catalogue of Microorganisms (GCM) 10K type strain sequencing project: providing services to taxonomists for standard genome sequencing and annotation.</title>
        <authorList>
            <consortium name="The Broad Institute Genomics Platform"/>
            <consortium name="The Broad Institute Genome Sequencing Center for Infectious Disease"/>
            <person name="Wu L."/>
            <person name="Ma J."/>
        </authorList>
    </citation>
    <scope>NUCLEOTIDE SEQUENCE [LARGE SCALE GENOMIC DNA]</scope>
    <source>
        <strain evidence="4">CGMCC 1.15772</strain>
    </source>
</reference>
<feature type="chain" id="PRO_5045850505" evidence="2">
    <location>
        <begin position="33"/>
        <end position="110"/>
    </location>
</feature>
<organism evidence="3 4">
    <name type="scientific">Microbacterium fluvii</name>
    <dbReference type="NCBI Taxonomy" id="415215"/>
    <lineage>
        <taxon>Bacteria</taxon>
        <taxon>Bacillati</taxon>
        <taxon>Actinomycetota</taxon>
        <taxon>Actinomycetes</taxon>
        <taxon>Micrococcales</taxon>
        <taxon>Microbacteriaceae</taxon>
        <taxon>Microbacterium</taxon>
    </lineage>
</organism>
<accession>A0ABW2HCF3</accession>
<protein>
    <submittedName>
        <fullName evidence="3">Uncharacterized protein</fullName>
    </submittedName>
</protein>
<feature type="signal peptide" evidence="2">
    <location>
        <begin position="1"/>
        <end position="32"/>
    </location>
</feature>
<keyword evidence="4" id="KW-1185">Reference proteome</keyword>
<name>A0ABW2HCF3_9MICO</name>
<evidence type="ECO:0000256" key="1">
    <source>
        <dbReference type="SAM" id="MobiDB-lite"/>
    </source>
</evidence>
<comment type="caution">
    <text evidence="3">The sequence shown here is derived from an EMBL/GenBank/DDBJ whole genome shotgun (WGS) entry which is preliminary data.</text>
</comment>
<dbReference type="Proteomes" id="UP001596507">
    <property type="component" value="Unassembled WGS sequence"/>
</dbReference>
<sequence length="110" mass="11705">MRKRTFTTALALTLCVGLAPVSATLDATPASAASVASPTAAKKIAKTLVAKRGWSSKQYSCLVKLWQRESGWRVTAGRTSSAYGIPQAYPGKKMASKGKDWRTGATTQIK</sequence>
<evidence type="ECO:0000256" key="2">
    <source>
        <dbReference type="SAM" id="SignalP"/>
    </source>
</evidence>
<proteinExistence type="predicted"/>
<feature type="region of interest" description="Disordered" evidence="1">
    <location>
        <begin position="90"/>
        <end position="110"/>
    </location>
</feature>
<gene>
    <name evidence="3" type="ORF">ACFQRL_08575</name>
</gene>
<dbReference type="EMBL" id="JBHTBE010000001">
    <property type="protein sequence ID" value="MFC7269008.1"/>
    <property type="molecule type" value="Genomic_DNA"/>
</dbReference>
<keyword evidence="2" id="KW-0732">Signal</keyword>